<evidence type="ECO:0000313" key="2">
    <source>
        <dbReference type="Proteomes" id="UP001165101"/>
    </source>
</evidence>
<evidence type="ECO:0000313" key="1">
    <source>
        <dbReference type="EMBL" id="GME92649.1"/>
    </source>
</evidence>
<dbReference type="EMBL" id="BSXV01001382">
    <property type="protein sequence ID" value="GME92649.1"/>
    <property type="molecule type" value="Genomic_DNA"/>
</dbReference>
<protein>
    <submittedName>
        <fullName evidence="1">Unnamed protein product</fullName>
    </submittedName>
</protein>
<reference evidence="1" key="1">
    <citation type="submission" date="2023-04" db="EMBL/GenBank/DDBJ databases">
        <title>Candida boidinii NBRC 1967.</title>
        <authorList>
            <person name="Ichikawa N."/>
            <person name="Sato H."/>
            <person name="Tonouchi N."/>
        </authorList>
    </citation>
    <scope>NUCLEOTIDE SEQUENCE</scope>
    <source>
        <strain evidence="1">NBRC 1967</strain>
    </source>
</reference>
<proteinExistence type="predicted"/>
<name>A0ACB5TQJ4_CANBO</name>
<organism evidence="1 2">
    <name type="scientific">Candida boidinii</name>
    <name type="common">Yeast</name>
    <dbReference type="NCBI Taxonomy" id="5477"/>
    <lineage>
        <taxon>Eukaryota</taxon>
        <taxon>Fungi</taxon>
        <taxon>Dikarya</taxon>
        <taxon>Ascomycota</taxon>
        <taxon>Saccharomycotina</taxon>
        <taxon>Pichiomycetes</taxon>
        <taxon>Pichiales</taxon>
        <taxon>Pichiaceae</taxon>
        <taxon>Ogataea</taxon>
        <taxon>Ogataea/Candida clade</taxon>
    </lineage>
</organism>
<dbReference type="Proteomes" id="UP001165101">
    <property type="component" value="Unassembled WGS sequence"/>
</dbReference>
<comment type="caution">
    <text evidence="1">The sequence shown here is derived from an EMBL/GenBank/DDBJ whole genome shotgun (WGS) entry which is preliminary data.</text>
</comment>
<accession>A0ACB5TQJ4</accession>
<keyword evidence="2" id="KW-1185">Reference proteome</keyword>
<gene>
    <name evidence="1" type="ORF">Cboi01_000283000</name>
</gene>
<sequence length="137" mass="15594">MLHGQNGHMHVSSALNRSSATSRKNPRRPEVRQITQSYGEALNRKRKAVFGNAQTGFQLKIVKPKTDNDREANNLEIGKSSLKPTFSGETTLELLFRYHRIRETKGIEITNATVFLWSIQYNLQEIPTAKKKNRGSL</sequence>